<feature type="region of interest" description="Disordered" evidence="5">
    <location>
        <begin position="1"/>
        <end position="65"/>
    </location>
</feature>
<evidence type="ECO:0000313" key="9">
    <source>
        <dbReference type="Proteomes" id="UP000812966"/>
    </source>
</evidence>
<dbReference type="GO" id="GO:0016020">
    <property type="term" value="C:membrane"/>
    <property type="evidence" value="ECO:0007669"/>
    <property type="project" value="UniProtKB-SubCell"/>
</dbReference>
<reference evidence="8" key="1">
    <citation type="submission" date="2020-04" db="EMBL/GenBank/DDBJ databases">
        <title>Analysis of mating type loci in Filobasidium floriforme.</title>
        <authorList>
            <person name="Nowrousian M."/>
        </authorList>
    </citation>
    <scope>NUCLEOTIDE SEQUENCE</scope>
    <source>
        <strain evidence="8">CBS 6242</strain>
    </source>
</reference>
<dbReference type="PANTHER" id="PTHR24064">
    <property type="entry name" value="SOLUTE CARRIER FAMILY 22 MEMBER"/>
    <property type="match status" value="1"/>
</dbReference>
<feature type="transmembrane region" description="Helical" evidence="6">
    <location>
        <begin position="543"/>
        <end position="561"/>
    </location>
</feature>
<dbReference type="Gene3D" id="1.20.1250.20">
    <property type="entry name" value="MFS general substrate transporter like domains"/>
    <property type="match status" value="1"/>
</dbReference>
<feature type="domain" description="Major facilitator superfamily (MFS) profile" evidence="7">
    <location>
        <begin position="127"/>
        <end position="565"/>
    </location>
</feature>
<feature type="transmembrane region" description="Helical" evidence="6">
    <location>
        <begin position="235"/>
        <end position="256"/>
    </location>
</feature>
<dbReference type="SUPFAM" id="SSF103473">
    <property type="entry name" value="MFS general substrate transporter"/>
    <property type="match status" value="1"/>
</dbReference>
<gene>
    <name evidence="8" type="ORF">FFLO_03237</name>
</gene>
<feature type="transmembrane region" description="Helical" evidence="6">
    <location>
        <begin position="206"/>
        <end position="229"/>
    </location>
</feature>
<feature type="transmembrane region" description="Helical" evidence="6">
    <location>
        <begin position="321"/>
        <end position="341"/>
    </location>
</feature>
<feature type="transmembrane region" description="Helical" evidence="6">
    <location>
        <begin position="452"/>
        <end position="469"/>
    </location>
</feature>
<comment type="subcellular location">
    <subcellularLocation>
        <location evidence="1">Membrane</location>
        <topology evidence="1">Multi-pass membrane protein</topology>
    </subcellularLocation>
</comment>
<evidence type="ECO:0000256" key="2">
    <source>
        <dbReference type="ARBA" id="ARBA00022692"/>
    </source>
</evidence>
<evidence type="ECO:0000256" key="6">
    <source>
        <dbReference type="SAM" id="Phobius"/>
    </source>
</evidence>
<evidence type="ECO:0000256" key="5">
    <source>
        <dbReference type="SAM" id="MobiDB-lite"/>
    </source>
</evidence>
<keyword evidence="9" id="KW-1185">Reference proteome</keyword>
<evidence type="ECO:0000313" key="8">
    <source>
        <dbReference type="EMBL" id="KAG7544358.1"/>
    </source>
</evidence>
<dbReference type="AlphaFoldDB" id="A0A8K0JLC1"/>
<evidence type="ECO:0000256" key="4">
    <source>
        <dbReference type="ARBA" id="ARBA00023136"/>
    </source>
</evidence>
<organism evidence="8 9">
    <name type="scientific">Filobasidium floriforme</name>
    <dbReference type="NCBI Taxonomy" id="5210"/>
    <lineage>
        <taxon>Eukaryota</taxon>
        <taxon>Fungi</taxon>
        <taxon>Dikarya</taxon>
        <taxon>Basidiomycota</taxon>
        <taxon>Agaricomycotina</taxon>
        <taxon>Tremellomycetes</taxon>
        <taxon>Filobasidiales</taxon>
        <taxon>Filobasidiaceae</taxon>
        <taxon>Filobasidium</taxon>
    </lineage>
</organism>
<dbReference type="Proteomes" id="UP000812966">
    <property type="component" value="Unassembled WGS sequence"/>
</dbReference>
<dbReference type="GO" id="GO:0022857">
    <property type="term" value="F:transmembrane transporter activity"/>
    <property type="evidence" value="ECO:0007669"/>
    <property type="project" value="InterPro"/>
</dbReference>
<dbReference type="InterPro" id="IPR036259">
    <property type="entry name" value="MFS_trans_sf"/>
</dbReference>
<dbReference type="InterPro" id="IPR020846">
    <property type="entry name" value="MFS_dom"/>
</dbReference>
<keyword evidence="3 6" id="KW-1133">Transmembrane helix</keyword>
<evidence type="ECO:0000256" key="3">
    <source>
        <dbReference type="ARBA" id="ARBA00022989"/>
    </source>
</evidence>
<name>A0A8K0JLC1_9TREE</name>
<feature type="transmembrane region" description="Helical" evidence="6">
    <location>
        <begin position="515"/>
        <end position="537"/>
    </location>
</feature>
<proteinExistence type="predicted"/>
<comment type="caution">
    <text evidence="8">The sequence shown here is derived from an EMBL/GenBank/DDBJ whole genome shotgun (WGS) entry which is preliminary data.</text>
</comment>
<keyword evidence="2 6" id="KW-0812">Transmembrane</keyword>
<feature type="transmembrane region" description="Helical" evidence="6">
    <location>
        <begin position="371"/>
        <end position="389"/>
    </location>
</feature>
<evidence type="ECO:0000259" key="7">
    <source>
        <dbReference type="PROSITE" id="PS50850"/>
    </source>
</evidence>
<feature type="transmembrane region" description="Helical" evidence="6">
    <location>
        <begin position="277"/>
        <end position="301"/>
    </location>
</feature>
<dbReference type="InterPro" id="IPR005828">
    <property type="entry name" value="MFS_sugar_transport-like"/>
</dbReference>
<accession>A0A8K0JLC1</accession>
<dbReference type="EMBL" id="JABELV010000058">
    <property type="protein sequence ID" value="KAG7544358.1"/>
    <property type="molecule type" value="Genomic_DNA"/>
</dbReference>
<protein>
    <recommendedName>
        <fullName evidence="7">Major facilitator superfamily (MFS) profile domain-containing protein</fullName>
    </recommendedName>
</protein>
<sequence>MDSSSSSQSDNVPMSHIPQGAHTHSKSHEDYTTSNNLPAAKLDKIENPASYPSASSGEKIDPTHPLWEELAPSDSYVDGVYWADLPRAQRTRWAMKQMNDEAKRELKELGRMTKADPLSPVAGYFRRYVLNGFGLFTEGYTLFSIGNLTPLFKAVWPDCWSRHRTCDKNWIAAQTYLQIIGIMVGQVAVGFEGDWIGRKFGLVQDALIMFLGLVMLTAMWGTSLSGWTIMYAWSLFIYGIGVGGEYPMTSTTALEYKAKGGGRAINSRDDKLHRGRNVVLAFLMQGWGQFFNQAVLIILLLCFHHGSGNPPYSAVSAQWTFRVQFGIMALPTLWLAYYRYYKMQYSSAALMRSKKNARVNQSGYDVKSLKLVFTHFGGRIFATAFAWFANDFGFYGNKLFQSSFIKVISPGNNSVIVGWNWNLLNCGVGLCGYYTSALLIDHKLVGRKRLQIVGFIANFILFLLPAILFDTLQTPAHIHAFQAIYFLSSFFQQGPNCTTFLVAAEVFPIATRATAHGFSAAMGKLGALLPAIIYNYIDARTSFWIVNWFCLAGAIGTWIFLPDTTGLDMQEQERYWAYVRAGRAAEYCGIAVHPRHLSVWERVVLKRHLAYDADLDRMAKMAELRAEYQVAMSRVHEEGETIPVEHAEEDDAALSGEANAYFAREFACPVHAADDSV</sequence>
<dbReference type="Pfam" id="PF00083">
    <property type="entry name" value="Sugar_tr"/>
    <property type="match status" value="1"/>
</dbReference>
<evidence type="ECO:0000256" key="1">
    <source>
        <dbReference type="ARBA" id="ARBA00004141"/>
    </source>
</evidence>
<feature type="transmembrane region" description="Helical" evidence="6">
    <location>
        <begin position="419"/>
        <end position="440"/>
    </location>
</feature>
<keyword evidence="4 6" id="KW-0472">Membrane</keyword>
<dbReference type="PROSITE" id="PS50850">
    <property type="entry name" value="MFS"/>
    <property type="match status" value="1"/>
</dbReference>